<accession>A0A8H6PB22</accession>
<reference evidence="3" key="1">
    <citation type="submission" date="2020-06" db="EMBL/GenBank/DDBJ databases">
        <title>Draft genome sequences of strains closely related to Aspergillus parafelis and Aspergillus hiratsukae.</title>
        <authorList>
            <person name="Dos Santos R.A.C."/>
            <person name="Rivero-Menendez O."/>
            <person name="Steenwyk J.L."/>
            <person name="Mead M.E."/>
            <person name="Goldman G.H."/>
            <person name="Alastruey-Izquierdo A."/>
            <person name="Rokas A."/>
        </authorList>
    </citation>
    <scope>NUCLEOTIDE SEQUENCE</scope>
    <source>
        <strain evidence="3">CNM-CM5793</strain>
        <strain evidence="4">CNM-CM6106</strain>
    </source>
</reference>
<gene>
    <name evidence="3" type="ORF">CNMCM5793_001410</name>
    <name evidence="4" type="ORF">CNMCM6106_001083</name>
</gene>
<comment type="caution">
    <text evidence="3">The sequence shown here is derived from an EMBL/GenBank/DDBJ whole genome shotgun (WGS) entry which is preliminary data.</text>
</comment>
<proteinExistence type="predicted"/>
<evidence type="ECO:0000256" key="1">
    <source>
        <dbReference type="SAM" id="Coils"/>
    </source>
</evidence>
<evidence type="ECO:0000256" key="2">
    <source>
        <dbReference type="SAM" id="MobiDB-lite"/>
    </source>
</evidence>
<feature type="region of interest" description="Disordered" evidence="2">
    <location>
        <begin position="186"/>
        <end position="289"/>
    </location>
</feature>
<protein>
    <recommendedName>
        <fullName evidence="6">BZIP domain-containing protein</fullName>
    </recommendedName>
</protein>
<dbReference type="OrthoDB" id="4505928at2759"/>
<dbReference type="CDD" id="cd14688">
    <property type="entry name" value="bZIP_YAP"/>
    <property type="match status" value="1"/>
</dbReference>
<dbReference type="EMBL" id="JACBAD010001991">
    <property type="protein sequence ID" value="KAF7125232.1"/>
    <property type="molecule type" value="Genomic_DNA"/>
</dbReference>
<dbReference type="PANTHER" id="PTHR42070">
    <property type="entry name" value="FILAMENT ASSOCIATED PROTEIN, PUTATIVE (AFU_ORTHOLOGUE AFUA_8G06630)-RELATED"/>
    <property type="match status" value="1"/>
</dbReference>
<keyword evidence="5" id="KW-1185">Reference proteome</keyword>
<dbReference type="AlphaFoldDB" id="A0A8H6PB22"/>
<organism evidence="3 5">
    <name type="scientific">Aspergillus hiratsukae</name>
    <dbReference type="NCBI Taxonomy" id="1194566"/>
    <lineage>
        <taxon>Eukaryota</taxon>
        <taxon>Fungi</taxon>
        <taxon>Dikarya</taxon>
        <taxon>Ascomycota</taxon>
        <taxon>Pezizomycotina</taxon>
        <taxon>Eurotiomycetes</taxon>
        <taxon>Eurotiomycetidae</taxon>
        <taxon>Eurotiales</taxon>
        <taxon>Aspergillaceae</taxon>
        <taxon>Aspergillus</taxon>
        <taxon>Aspergillus subgen. Fumigati</taxon>
    </lineage>
</organism>
<feature type="coiled-coil region" evidence="1">
    <location>
        <begin position="38"/>
        <end position="72"/>
    </location>
</feature>
<evidence type="ECO:0000313" key="4">
    <source>
        <dbReference type="EMBL" id="KAF7164631.1"/>
    </source>
</evidence>
<dbReference type="PANTHER" id="PTHR42070:SF1">
    <property type="entry name" value="FILAMENT ASSOCIATED PROTEIN, PUTATIVE (AFU_ORTHOLOGUE AFUA_8G06630)-RELATED"/>
    <property type="match status" value="1"/>
</dbReference>
<feature type="compositionally biased region" description="Polar residues" evidence="2">
    <location>
        <begin position="239"/>
        <end position="259"/>
    </location>
</feature>
<evidence type="ECO:0008006" key="6">
    <source>
        <dbReference type="Google" id="ProtNLM"/>
    </source>
</evidence>
<dbReference type="Proteomes" id="UP000630445">
    <property type="component" value="Unassembled WGS sequence"/>
</dbReference>
<dbReference type="EMBL" id="JACBAF010002185">
    <property type="protein sequence ID" value="KAF7164631.1"/>
    <property type="molecule type" value="Genomic_DNA"/>
</dbReference>
<sequence>MNLGSDQKVGTLEKATYTQSHSVGLMAGQKVDKLARIRENQRRSRARKQEHIRDLEQKLACLQEQANKNDVEHRLVTQRLEMENRKLRYLLSCSGIPPHTVEEYLRTGDDPAVTQKVAIPALRRSDFQSEPLRKETKCSRPCGGVSSNTVGQLQNGDGGLEIQKVAIPASRLPEIQPEIQCREQKCSRPCSSIPSQDVEKNPRSSFDPVMTQKAVLPAVQRPETQPEARCQETKRLLPCSSSPDRSEIGTSPGETQSQLAAEDELRNTPEPAGQTISQGSRESSERPRLPPLCDCDCSSGDNDAECLPDNGDVLNTTLCAIADELIQQYNTRGMDIAEIRKRLWTGFSKGLTSEEGCRVQTQILFQVLDEISNH</sequence>
<feature type="compositionally biased region" description="Basic and acidic residues" evidence="2">
    <location>
        <begin position="224"/>
        <end position="235"/>
    </location>
</feature>
<evidence type="ECO:0000313" key="3">
    <source>
        <dbReference type="EMBL" id="KAF7125232.1"/>
    </source>
</evidence>
<keyword evidence="1" id="KW-0175">Coiled coil</keyword>
<dbReference type="Proteomes" id="UP000662466">
    <property type="component" value="Unassembled WGS sequence"/>
</dbReference>
<name>A0A8H6PB22_9EURO</name>
<evidence type="ECO:0000313" key="5">
    <source>
        <dbReference type="Proteomes" id="UP000630445"/>
    </source>
</evidence>